<dbReference type="PANTHER" id="PTHR32133">
    <property type="entry name" value="OS07G0120400 PROTEIN"/>
    <property type="match status" value="1"/>
</dbReference>
<evidence type="ECO:0000256" key="1">
    <source>
        <dbReference type="SAM" id="MobiDB-lite"/>
    </source>
</evidence>
<reference evidence="2" key="1">
    <citation type="submission" date="2024-10" db="EMBL/GenBank/DDBJ databases">
        <authorList>
            <person name="Ryan C."/>
        </authorList>
    </citation>
    <scope>NUCLEOTIDE SEQUENCE [LARGE SCALE GENOMIC DNA]</scope>
</reference>
<organism evidence="2 3">
    <name type="scientific">Urochloa decumbens</name>
    <dbReference type="NCBI Taxonomy" id="240449"/>
    <lineage>
        <taxon>Eukaryota</taxon>
        <taxon>Viridiplantae</taxon>
        <taxon>Streptophyta</taxon>
        <taxon>Embryophyta</taxon>
        <taxon>Tracheophyta</taxon>
        <taxon>Spermatophyta</taxon>
        <taxon>Magnoliopsida</taxon>
        <taxon>Liliopsida</taxon>
        <taxon>Poales</taxon>
        <taxon>Poaceae</taxon>
        <taxon>PACMAD clade</taxon>
        <taxon>Panicoideae</taxon>
        <taxon>Panicodae</taxon>
        <taxon>Paniceae</taxon>
        <taxon>Melinidinae</taxon>
        <taxon>Urochloa</taxon>
    </lineage>
</organism>
<feature type="region of interest" description="Disordered" evidence="1">
    <location>
        <begin position="32"/>
        <end position="64"/>
    </location>
</feature>
<gene>
    <name evidence="2" type="ORF">URODEC1_LOCUS17833</name>
</gene>
<keyword evidence="3" id="KW-1185">Reference proteome</keyword>
<evidence type="ECO:0008006" key="4">
    <source>
        <dbReference type="Google" id="ProtNLM"/>
    </source>
</evidence>
<dbReference type="AlphaFoldDB" id="A0ABC8WWS6"/>
<dbReference type="SUPFAM" id="SSF81383">
    <property type="entry name" value="F-box domain"/>
    <property type="match status" value="1"/>
</dbReference>
<protein>
    <recommendedName>
        <fullName evidence="4">F-box domain-containing protein</fullName>
    </recommendedName>
</protein>
<sequence>MPAPAGELPLSSSPPLLFSCCGFLSHAKTLDAPKTTNSSPQRITEVSSEDGGGGETTGSAAPLASSPLEIGDLLAQSLRRLPALPSSLLRASLVCKSWCGVVFDPRFLRDFQAHHRRPPLLGFFYHYFLGTLGGIRFTTILDPPDRIPDSRFSLRIALGCRILRCHHGRVLISDRCDRSFLVWDPITGDLRRVPFPPKSNSHMAFIDGGIACASTEQGHVHGACHSDPFKVIALGEDRDRYFALVYSSETGAWGDLFSIVRPVTFMIVCPTCPSTMLGNSICILLIIKEKLAVLEVDWVRQNIAIIDIPSDAFVLDPFISDHIMVTPTSAGGLSLVVIKDCSANVWKRASSNGDGDARWNLLHTVELRNLLSLVPTENPLTLKILGVNEDDNVMFRSKDTGAVFIVNPESKKIKQFTLKLSYYDYYPFASFYTPPQVPRIYPQCPDA</sequence>
<dbReference type="InterPro" id="IPR036047">
    <property type="entry name" value="F-box-like_dom_sf"/>
</dbReference>
<dbReference type="EMBL" id="OZ075123">
    <property type="protein sequence ID" value="CAL4916023.1"/>
    <property type="molecule type" value="Genomic_DNA"/>
</dbReference>
<name>A0ABC8WWS6_9POAL</name>
<evidence type="ECO:0000313" key="2">
    <source>
        <dbReference type="EMBL" id="CAL4916023.1"/>
    </source>
</evidence>
<evidence type="ECO:0000313" key="3">
    <source>
        <dbReference type="Proteomes" id="UP001497457"/>
    </source>
</evidence>
<dbReference type="SUPFAM" id="SSF101898">
    <property type="entry name" value="NHL repeat"/>
    <property type="match status" value="1"/>
</dbReference>
<dbReference type="PANTHER" id="PTHR32133:SF271">
    <property type="entry name" value="F-BOX DOMAIN-CONTAINING PROTEIN"/>
    <property type="match status" value="1"/>
</dbReference>
<proteinExistence type="predicted"/>
<dbReference type="Proteomes" id="UP001497457">
    <property type="component" value="Chromosome 13rd"/>
</dbReference>
<accession>A0ABC8WWS6</accession>